<evidence type="ECO:0000256" key="1">
    <source>
        <dbReference type="ARBA" id="ARBA00010923"/>
    </source>
</evidence>
<name>A0A430AR58_9ENTE</name>
<dbReference type="RefSeq" id="WP_126814242.1">
    <property type="nucleotide sequence ID" value="NZ_NGKC01000012.1"/>
</dbReference>
<feature type="domain" description="Type I restriction modification DNA specificity" evidence="5">
    <location>
        <begin position="16"/>
        <end position="191"/>
    </location>
</feature>
<keyword evidence="2" id="KW-0680">Restriction system</keyword>
<organism evidence="6 7">
    <name type="scientific">Vagococcus acidifermentans</name>
    <dbReference type="NCBI Taxonomy" id="564710"/>
    <lineage>
        <taxon>Bacteria</taxon>
        <taxon>Bacillati</taxon>
        <taxon>Bacillota</taxon>
        <taxon>Bacilli</taxon>
        <taxon>Lactobacillales</taxon>
        <taxon>Enterococcaceae</taxon>
        <taxon>Vagococcus</taxon>
    </lineage>
</organism>
<dbReference type="PANTHER" id="PTHR30408">
    <property type="entry name" value="TYPE-1 RESTRICTION ENZYME ECOKI SPECIFICITY PROTEIN"/>
    <property type="match status" value="1"/>
</dbReference>
<evidence type="ECO:0000256" key="3">
    <source>
        <dbReference type="ARBA" id="ARBA00023125"/>
    </source>
</evidence>
<reference evidence="6 7" key="1">
    <citation type="submission" date="2017-05" db="EMBL/GenBank/DDBJ databases">
        <title>Vagococcus spp. assemblies.</title>
        <authorList>
            <person name="Gulvik C.A."/>
        </authorList>
    </citation>
    <scope>NUCLEOTIDE SEQUENCE [LARGE SCALE GENOMIC DNA]</scope>
    <source>
        <strain evidence="6 7">LMG 24798</strain>
    </source>
</reference>
<dbReference type="GO" id="GO:0004519">
    <property type="term" value="F:endonuclease activity"/>
    <property type="evidence" value="ECO:0007669"/>
    <property type="project" value="UniProtKB-KW"/>
</dbReference>
<dbReference type="InterPro" id="IPR000055">
    <property type="entry name" value="Restrct_endonuc_typeI_TRD"/>
</dbReference>
<dbReference type="PANTHER" id="PTHR30408:SF12">
    <property type="entry name" value="TYPE I RESTRICTION ENZYME MJAVIII SPECIFICITY SUBUNIT"/>
    <property type="match status" value="1"/>
</dbReference>
<dbReference type="GO" id="GO:0003677">
    <property type="term" value="F:DNA binding"/>
    <property type="evidence" value="ECO:0007669"/>
    <property type="project" value="UniProtKB-KW"/>
</dbReference>
<feature type="coiled-coil region" evidence="4">
    <location>
        <begin position="390"/>
        <end position="417"/>
    </location>
</feature>
<evidence type="ECO:0000313" key="6">
    <source>
        <dbReference type="EMBL" id="RSU10414.1"/>
    </source>
</evidence>
<dbReference type="Gene3D" id="1.10.287.1120">
    <property type="entry name" value="Bipartite methylase S protein"/>
    <property type="match status" value="1"/>
</dbReference>
<evidence type="ECO:0000256" key="4">
    <source>
        <dbReference type="SAM" id="Coils"/>
    </source>
</evidence>
<keyword evidence="6" id="KW-0540">Nuclease</keyword>
<dbReference type="GO" id="GO:0009307">
    <property type="term" value="P:DNA restriction-modification system"/>
    <property type="evidence" value="ECO:0007669"/>
    <property type="project" value="UniProtKB-KW"/>
</dbReference>
<feature type="domain" description="Type I restriction modification DNA specificity" evidence="5">
    <location>
        <begin position="220"/>
        <end position="407"/>
    </location>
</feature>
<dbReference type="SUPFAM" id="SSF116734">
    <property type="entry name" value="DNA methylase specificity domain"/>
    <property type="match status" value="2"/>
</dbReference>
<dbReference type="EMBL" id="NGKC01000012">
    <property type="protein sequence ID" value="RSU10414.1"/>
    <property type="molecule type" value="Genomic_DNA"/>
</dbReference>
<evidence type="ECO:0000313" key="7">
    <source>
        <dbReference type="Proteomes" id="UP000286773"/>
    </source>
</evidence>
<keyword evidence="4" id="KW-0175">Coiled coil</keyword>
<protein>
    <submittedName>
        <fullName evidence="6">Restriction endonuclease subunit S</fullName>
    </submittedName>
</protein>
<sequence>MKNNKQPAIRFAGFTDDWEQRKLGELADIIGGGTPSTSNSDYWDGDIDWYSPAEIGNQIYLAGSQKKITSEGLAKSSAKVHPVGTILFTSRAGIGNTAILAKEGATNQGFQSILPNKTLLDSYFIFSRTNELKRYGEVHGAGSTFVEVSGKQMAQMPIYVPKLEEQQKIGSFFKQLDDTIALHQQELAILKQTKQGFLQKMFPKKGESVPEIRFPGFTDAWEQRKLGEIFDILDGDRGKNYPGERDFFEVGATLFLDTGNVKRNGFDFSIRKYITEEKDKLLRNGKLALNDFVITSRGTLGNVAYYDSSIALKHPSIRINSAMLILRPMLRKEVLDDYMEAVLRGNVIDSFMKKNHVGSAQPHITKRDFSLVSIDIPKVKEEQQKIGSFFKQLDETIALHQRELELLQETKKAFLQKMFV</sequence>
<proteinExistence type="inferred from homology"/>
<dbReference type="Pfam" id="PF01420">
    <property type="entry name" value="Methylase_S"/>
    <property type="match status" value="2"/>
</dbReference>
<dbReference type="Proteomes" id="UP000286773">
    <property type="component" value="Unassembled WGS sequence"/>
</dbReference>
<dbReference type="AlphaFoldDB" id="A0A430AR58"/>
<evidence type="ECO:0000259" key="5">
    <source>
        <dbReference type="Pfam" id="PF01420"/>
    </source>
</evidence>
<comment type="caution">
    <text evidence="6">The sequence shown here is derived from an EMBL/GenBank/DDBJ whole genome shotgun (WGS) entry which is preliminary data.</text>
</comment>
<keyword evidence="7" id="KW-1185">Reference proteome</keyword>
<keyword evidence="6" id="KW-0378">Hydrolase</keyword>
<dbReference type="CDD" id="cd17273">
    <property type="entry name" value="RMtype1_S_EcoJA69PI-TRD1-CR1_like"/>
    <property type="match status" value="1"/>
</dbReference>
<dbReference type="InterPro" id="IPR044946">
    <property type="entry name" value="Restrct_endonuc_typeI_TRD_sf"/>
</dbReference>
<accession>A0A430AR58</accession>
<gene>
    <name evidence="6" type="ORF">CBF27_10375</name>
</gene>
<keyword evidence="6" id="KW-0255">Endonuclease</keyword>
<comment type="similarity">
    <text evidence="1">Belongs to the type-I restriction system S methylase family.</text>
</comment>
<dbReference type="InterPro" id="IPR052021">
    <property type="entry name" value="Type-I_RS_S_subunit"/>
</dbReference>
<dbReference type="OrthoDB" id="9795776at2"/>
<keyword evidence="3" id="KW-0238">DNA-binding</keyword>
<evidence type="ECO:0000256" key="2">
    <source>
        <dbReference type="ARBA" id="ARBA00022747"/>
    </source>
</evidence>
<dbReference type="Gene3D" id="3.90.220.20">
    <property type="entry name" value="DNA methylase specificity domains"/>
    <property type="match status" value="2"/>
</dbReference>